<evidence type="ECO:0000256" key="1">
    <source>
        <dbReference type="SAM" id="MobiDB-lite"/>
    </source>
</evidence>
<accession>A0A9N9H6C4</accession>
<evidence type="ECO:0000313" key="3">
    <source>
        <dbReference type="Proteomes" id="UP000789831"/>
    </source>
</evidence>
<reference evidence="2" key="1">
    <citation type="submission" date="2021-06" db="EMBL/GenBank/DDBJ databases">
        <authorList>
            <person name="Kallberg Y."/>
            <person name="Tangrot J."/>
            <person name="Rosling A."/>
        </authorList>
    </citation>
    <scope>NUCLEOTIDE SEQUENCE</scope>
    <source>
        <strain evidence="2">MT106</strain>
    </source>
</reference>
<dbReference type="Proteomes" id="UP000789831">
    <property type="component" value="Unassembled WGS sequence"/>
</dbReference>
<comment type="caution">
    <text evidence="2">The sequence shown here is derived from an EMBL/GenBank/DDBJ whole genome shotgun (WGS) entry which is preliminary data.</text>
</comment>
<organism evidence="2 3">
    <name type="scientific">Ambispora gerdemannii</name>
    <dbReference type="NCBI Taxonomy" id="144530"/>
    <lineage>
        <taxon>Eukaryota</taxon>
        <taxon>Fungi</taxon>
        <taxon>Fungi incertae sedis</taxon>
        <taxon>Mucoromycota</taxon>
        <taxon>Glomeromycotina</taxon>
        <taxon>Glomeromycetes</taxon>
        <taxon>Archaeosporales</taxon>
        <taxon>Ambisporaceae</taxon>
        <taxon>Ambispora</taxon>
    </lineage>
</organism>
<sequence>MSAGGDEHAYYTSAHFPSFLLSLMTDDPVSRLPFPNTVSNVRQPRRFPTPQRHLE</sequence>
<protein>
    <submittedName>
        <fullName evidence="2">10335_t:CDS:1</fullName>
    </submittedName>
</protein>
<name>A0A9N9H6C4_9GLOM</name>
<keyword evidence="3" id="KW-1185">Reference proteome</keyword>
<gene>
    <name evidence="2" type="ORF">AGERDE_LOCUS11860</name>
</gene>
<feature type="region of interest" description="Disordered" evidence="1">
    <location>
        <begin position="32"/>
        <end position="55"/>
    </location>
</feature>
<dbReference type="EMBL" id="CAJVPL010006024">
    <property type="protein sequence ID" value="CAG8661986.1"/>
    <property type="molecule type" value="Genomic_DNA"/>
</dbReference>
<evidence type="ECO:0000313" key="2">
    <source>
        <dbReference type="EMBL" id="CAG8661986.1"/>
    </source>
</evidence>
<dbReference type="AlphaFoldDB" id="A0A9N9H6C4"/>
<proteinExistence type="predicted"/>